<dbReference type="InterPro" id="IPR040815">
    <property type="entry name" value="Nas2_N"/>
</dbReference>
<dbReference type="FunFam" id="2.30.42.10:FF:000107">
    <property type="entry name" value="26S proteasome non-ATPase regulatory subunit 9"/>
    <property type="match status" value="1"/>
</dbReference>
<dbReference type="EMBL" id="LAZP02000154">
    <property type="protein sequence ID" value="PFH60069.1"/>
    <property type="molecule type" value="Genomic_DNA"/>
</dbReference>
<comment type="similarity">
    <text evidence="1">Belongs to the proteasome subunit p27 family.</text>
</comment>
<dbReference type="SMART" id="SM00228">
    <property type="entry name" value="PDZ"/>
    <property type="match status" value="1"/>
</dbReference>
<evidence type="ECO:0000313" key="6">
    <source>
        <dbReference type="EMBL" id="PFH60069.1"/>
    </source>
</evidence>
<name>A0A2A9PFA4_OPHUN</name>
<keyword evidence="2" id="KW-0143">Chaperone</keyword>
<dbReference type="GO" id="GO:0005737">
    <property type="term" value="C:cytoplasm"/>
    <property type="evidence" value="ECO:0007669"/>
    <property type="project" value="TreeGrafter"/>
</dbReference>
<evidence type="ECO:0000256" key="2">
    <source>
        <dbReference type="ARBA" id="ARBA00023186"/>
    </source>
</evidence>
<evidence type="ECO:0000256" key="3">
    <source>
        <dbReference type="ARBA" id="ARBA00068021"/>
    </source>
</evidence>
<dbReference type="STRING" id="268505.A0A2A9PFA4"/>
<reference evidence="6 7" key="2">
    <citation type="journal article" date="2017" name="Sci. Rep.">
        <title>Ant-infecting Ophiocordyceps genomes reveal a high diversity of potential behavioral manipulation genes and a possible major role for enterotoxins.</title>
        <authorList>
            <person name="de Bekker C."/>
            <person name="Ohm R.A."/>
            <person name="Evans H.C."/>
            <person name="Brachmann A."/>
            <person name="Hughes D.P."/>
        </authorList>
    </citation>
    <scope>NUCLEOTIDE SEQUENCE [LARGE SCALE GENOMIC DNA]</scope>
    <source>
        <strain evidence="6 7">SC16a</strain>
    </source>
</reference>
<accession>A0A2A9PFA4</accession>
<dbReference type="InterPro" id="IPR036034">
    <property type="entry name" value="PDZ_sf"/>
</dbReference>
<dbReference type="AlphaFoldDB" id="A0A2A9PFA4"/>
<evidence type="ECO:0000256" key="4">
    <source>
        <dbReference type="SAM" id="MobiDB-lite"/>
    </source>
</evidence>
<dbReference type="InterPro" id="IPR001478">
    <property type="entry name" value="PDZ"/>
</dbReference>
<protein>
    <recommendedName>
        <fullName evidence="3">Probable 26S proteasome regulatory subunit p27</fullName>
    </recommendedName>
</protein>
<comment type="caution">
    <text evidence="6">The sequence shown here is derived from an EMBL/GenBank/DDBJ whole genome shotgun (WGS) entry which is preliminary data.</text>
</comment>
<sequence length="222" mass="24260">MNNLHAPTVPSGPASTMTSSNGHAGRASFAELQRHKDDVEAELKTLGNVLESHGVNMNTPLLTRDGFPRADIDVAQIRTTRTRIIRLRNDHKDLMKQIEGFLHDHFANLDDTDDPSAPAQPRLDALPRAFAKLNTVTPGSPAERAGLRAGDEIRAFGYVNQSNHDNLKKVAECVQGNEGQNISILVSRPAGAAQRRDELQLTLTPNRDWGGRGMLGCHILPL</sequence>
<dbReference type="PANTHER" id="PTHR12651:SF1">
    <property type="entry name" value="26S PROTEASOME NON-ATPASE REGULATORY SUBUNIT 9"/>
    <property type="match status" value="1"/>
</dbReference>
<dbReference type="Pfam" id="PF18265">
    <property type="entry name" value="Nas2_N"/>
    <property type="match status" value="1"/>
</dbReference>
<evidence type="ECO:0000256" key="1">
    <source>
        <dbReference type="ARBA" id="ARBA00005256"/>
    </source>
</evidence>
<evidence type="ECO:0000313" key="7">
    <source>
        <dbReference type="Proteomes" id="UP000037136"/>
    </source>
</evidence>
<organism evidence="6 7">
    <name type="scientific">Ophiocordyceps unilateralis</name>
    <name type="common">Zombie-ant fungus</name>
    <name type="synonym">Torrubia unilateralis</name>
    <dbReference type="NCBI Taxonomy" id="268505"/>
    <lineage>
        <taxon>Eukaryota</taxon>
        <taxon>Fungi</taxon>
        <taxon>Dikarya</taxon>
        <taxon>Ascomycota</taxon>
        <taxon>Pezizomycotina</taxon>
        <taxon>Sordariomycetes</taxon>
        <taxon>Hypocreomycetidae</taxon>
        <taxon>Hypocreales</taxon>
        <taxon>Ophiocordycipitaceae</taxon>
        <taxon>Ophiocordyceps</taxon>
    </lineage>
</organism>
<feature type="domain" description="PDZ" evidence="5">
    <location>
        <begin position="96"/>
        <end position="190"/>
    </location>
</feature>
<dbReference type="GO" id="GO:0005634">
    <property type="term" value="C:nucleus"/>
    <property type="evidence" value="ECO:0007669"/>
    <property type="project" value="TreeGrafter"/>
</dbReference>
<proteinExistence type="inferred from homology"/>
<dbReference type="Gene3D" id="6.10.140.1710">
    <property type="match status" value="1"/>
</dbReference>
<keyword evidence="7" id="KW-1185">Reference proteome</keyword>
<dbReference type="Proteomes" id="UP000037136">
    <property type="component" value="Unassembled WGS sequence"/>
</dbReference>
<dbReference type="InterPro" id="IPR041489">
    <property type="entry name" value="PDZ_6"/>
</dbReference>
<feature type="region of interest" description="Disordered" evidence="4">
    <location>
        <begin position="1"/>
        <end position="24"/>
    </location>
</feature>
<dbReference type="PANTHER" id="PTHR12651">
    <property type="entry name" value="26S PROTEASOME NON-ATPASE REGULATORY SUBUNIT 9"/>
    <property type="match status" value="1"/>
</dbReference>
<evidence type="ECO:0000259" key="5">
    <source>
        <dbReference type="SMART" id="SM00228"/>
    </source>
</evidence>
<dbReference type="SUPFAM" id="SSF50156">
    <property type="entry name" value="PDZ domain-like"/>
    <property type="match status" value="1"/>
</dbReference>
<reference evidence="6 7" key="1">
    <citation type="journal article" date="2015" name="BMC Genomics">
        <title>Gene expression during zombie ant biting behavior reflects the complexity underlying fungal parasitic behavioral manipulation.</title>
        <authorList>
            <person name="de Bekker C."/>
            <person name="Ohm R.A."/>
            <person name="Loreto R.G."/>
            <person name="Sebastian A."/>
            <person name="Albert I."/>
            <person name="Merrow M."/>
            <person name="Brachmann A."/>
            <person name="Hughes D.P."/>
        </authorList>
    </citation>
    <scope>NUCLEOTIDE SEQUENCE [LARGE SCALE GENOMIC DNA]</scope>
    <source>
        <strain evidence="6 7">SC16a</strain>
    </source>
</reference>
<feature type="compositionally biased region" description="Polar residues" evidence="4">
    <location>
        <begin position="13"/>
        <end position="22"/>
    </location>
</feature>
<dbReference type="Gene3D" id="2.30.42.10">
    <property type="match status" value="1"/>
</dbReference>
<dbReference type="Pfam" id="PF17820">
    <property type="entry name" value="PDZ_6"/>
    <property type="match status" value="1"/>
</dbReference>
<dbReference type="InterPro" id="IPR035269">
    <property type="entry name" value="PSMD9"/>
</dbReference>
<gene>
    <name evidence="6" type="ORF">XA68_11518</name>
</gene>
<dbReference type="GO" id="GO:0070682">
    <property type="term" value="P:proteasome regulatory particle assembly"/>
    <property type="evidence" value="ECO:0007669"/>
    <property type="project" value="InterPro"/>
</dbReference>
<dbReference type="OrthoDB" id="72325at2759"/>